<dbReference type="FunFam" id="3.90.960.10:FF:000005">
    <property type="entry name" value="Putative prolyl-tRNA synthetase"/>
    <property type="match status" value="1"/>
</dbReference>
<name>A0A8B7ZY33_ACAPL</name>
<protein>
    <recommendedName>
        <fullName evidence="2">PrdX deacylase domain-containing protein 1</fullName>
    </recommendedName>
</protein>
<accession>A0A8B7ZY33</accession>
<proteinExistence type="inferred from homology"/>
<sequence length="199" mass="22063">MKKLPCKMAATQGLCNRQGNLLVVIMAESGNHGGREELMAELKRLDIETEIVEHPEVFTVEAMMPHLQDISGVVGKNLFLKDKKKGLWLLTARHNRVVNLAKLAKTVGAPGGLRLADESVLQEKLGVTQGCVTPFALFNDRGKEVKFLLDRDLTDKGHPRVNFHPMTNVATLGMAPDDFLKFVRETGHEPILVNFDALE</sequence>
<reference evidence="5" key="1">
    <citation type="submission" date="2025-08" db="UniProtKB">
        <authorList>
            <consortium name="RefSeq"/>
        </authorList>
    </citation>
    <scope>IDENTIFICATION</scope>
</reference>
<evidence type="ECO:0000313" key="4">
    <source>
        <dbReference type="Proteomes" id="UP000694845"/>
    </source>
</evidence>
<dbReference type="PANTHER" id="PTHR31423:SF3">
    <property type="entry name" value="PROLYL-TRNA SYNTHETASE ASSOCIATED DOMAIN-CONTAINING PROTEIN 1-RELATED"/>
    <property type="match status" value="1"/>
</dbReference>
<dbReference type="KEGG" id="aplc:110989927"/>
<evidence type="ECO:0000256" key="2">
    <source>
        <dbReference type="ARBA" id="ARBA00031612"/>
    </source>
</evidence>
<dbReference type="CDD" id="cd04335">
    <property type="entry name" value="PrdX_deacylase"/>
    <property type="match status" value="1"/>
</dbReference>
<dbReference type="GeneID" id="110989927"/>
<dbReference type="RefSeq" id="XP_022110324.1">
    <property type="nucleotide sequence ID" value="XM_022254632.1"/>
</dbReference>
<dbReference type="PANTHER" id="PTHR31423">
    <property type="entry name" value="YBAK DOMAIN-CONTAINING PROTEIN"/>
    <property type="match status" value="1"/>
</dbReference>
<gene>
    <name evidence="5" type="primary">LOC110989927</name>
</gene>
<dbReference type="Proteomes" id="UP000694845">
    <property type="component" value="Unplaced"/>
</dbReference>
<dbReference type="InterPro" id="IPR036754">
    <property type="entry name" value="YbaK/aa-tRNA-synt-asso_dom_sf"/>
</dbReference>
<keyword evidence="4" id="KW-1185">Reference proteome</keyword>
<dbReference type="SUPFAM" id="SSF55826">
    <property type="entry name" value="YbaK/ProRS associated domain"/>
    <property type="match status" value="1"/>
</dbReference>
<evidence type="ECO:0000259" key="3">
    <source>
        <dbReference type="Pfam" id="PF04073"/>
    </source>
</evidence>
<dbReference type="AlphaFoldDB" id="A0A8B7ZY33"/>
<dbReference type="OrthoDB" id="424586at2759"/>
<dbReference type="Pfam" id="PF04073">
    <property type="entry name" value="tRNA_edit"/>
    <property type="match status" value="1"/>
</dbReference>
<evidence type="ECO:0000256" key="1">
    <source>
        <dbReference type="ARBA" id="ARBA00010201"/>
    </source>
</evidence>
<comment type="similarity">
    <text evidence="1">Belongs to the PRORSD1 family.</text>
</comment>
<evidence type="ECO:0000313" key="5">
    <source>
        <dbReference type="RefSeq" id="XP_022110324.1"/>
    </source>
</evidence>
<organism evidence="4 5">
    <name type="scientific">Acanthaster planci</name>
    <name type="common">Crown-of-thorns starfish</name>
    <dbReference type="NCBI Taxonomy" id="133434"/>
    <lineage>
        <taxon>Eukaryota</taxon>
        <taxon>Metazoa</taxon>
        <taxon>Echinodermata</taxon>
        <taxon>Eleutherozoa</taxon>
        <taxon>Asterozoa</taxon>
        <taxon>Asteroidea</taxon>
        <taxon>Valvatacea</taxon>
        <taxon>Valvatida</taxon>
        <taxon>Acanthasteridae</taxon>
        <taxon>Acanthaster</taxon>
    </lineage>
</organism>
<dbReference type="InterPro" id="IPR040285">
    <property type="entry name" value="ProX/PRXD1"/>
</dbReference>
<dbReference type="GO" id="GO:0002161">
    <property type="term" value="F:aminoacyl-tRNA deacylase activity"/>
    <property type="evidence" value="ECO:0007669"/>
    <property type="project" value="InterPro"/>
</dbReference>
<feature type="domain" description="YbaK/aminoacyl-tRNA synthetase-associated" evidence="3">
    <location>
        <begin position="54"/>
        <end position="182"/>
    </location>
</feature>
<dbReference type="InterPro" id="IPR007214">
    <property type="entry name" value="YbaK/aa-tRNA-synth-assoc-dom"/>
</dbReference>
<dbReference type="Gene3D" id="3.90.960.10">
    <property type="entry name" value="YbaK/aminoacyl-tRNA synthetase-associated domain"/>
    <property type="match status" value="1"/>
</dbReference>